<dbReference type="InterPro" id="IPR007052">
    <property type="entry name" value="CS_dom"/>
</dbReference>
<dbReference type="PROSITE" id="PS51120">
    <property type="entry name" value="LDLRB"/>
    <property type="match status" value="2"/>
</dbReference>
<dbReference type="EMBL" id="CAMXCT010006534">
    <property type="protein sequence ID" value="CAI4015507.1"/>
    <property type="molecule type" value="Genomic_DNA"/>
</dbReference>
<evidence type="ECO:0000313" key="2">
    <source>
        <dbReference type="EMBL" id="CAI4015507.1"/>
    </source>
</evidence>
<feature type="domain" description="CS" evidence="1">
    <location>
        <begin position="259"/>
        <end position="359"/>
    </location>
</feature>
<dbReference type="SUPFAM" id="SSF49764">
    <property type="entry name" value="HSP20-like chaperones"/>
    <property type="match status" value="1"/>
</dbReference>
<dbReference type="InterPro" id="IPR011042">
    <property type="entry name" value="6-blade_b-propeller_TolB-like"/>
</dbReference>
<dbReference type="OrthoDB" id="445703at2759"/>
<dbReference type="Pfam" id="PF00058">
    <property type="entry name" value="Ldl_recept_b"/>
    <property type="match status" value="1"/>
</dbReference>
<comment type="caution">
    <text evidence="2">The sequence shown here is derived from an EMBL/GenBank/DDBJ whole genome shotgun (WGS) entry which is preliminary data.</text>
</comment>
<dbReference type="Gene3D" id="2.120.10.30">
    <property type="entry name" value="TolB, C-terminal domain"/>
    <property type="match status" value="2"/>
</dbReference>
<proteinExistence type="predicted"/>
<dbReference type="SUPFAM" id="SSF101898">
    <property type="entry name" value="NHL repeat"/>
    <property type="match status" value="1"/>
</dbReference>
<gene>
    <name evidence="2" type="ORF">C1SCF055_LOCUS40331</name>
</gene>
<dbReference type="InterPro" id="IPR000033">
    <property type="entry name" value="LDLR_classB_rpt"/>
</dbReference>
<organism evidence="2">
    <name type="scientific">Cladocopium goreaui</name>
    <dbReference type="NCBI Taxonomy" id="2562237"/>
    <lineage>
        <taxon>Eukaryota</taxon>
        <taxon>Sar</taxon>
        <taxon>Alveolata</taxon>
        <taxon>Dinophyceae</taxon>
        <taxon>Suessiales</taxon>
        <taxon>Symbiodiniaceae</taxon>
        <taxon>Cladocopium</taxon>
    </lineage>
</organism>
<dbReference type="Proteomes" id="UP001152797">
    <property type="component" value="Unassembled WGS sequence"/>
</dbReference>
<reference evidence="3" key="2">
    <citation type="submission" date="2024-04" db="EMBL/GenBank/DDBJ databases">
        <authorList>
            <person name="Chen Y."/>
            <person name="Shah S."/>
            <person name="Dougan E. K."/>
            <person name="Thang M."/>
            <person name="Chan C."/>
        </authorList>
    </citation>
    <scope>NUCLEOTIDE SEQUENCE [LARGE SCALE GENOMIC DNA]</scope>
</reference>
<reference evidence="2" key="1">
    <citation type="submission" date="2022-10" db="EMBL/GenBank/DDBJ databases">
        <authorList>
            <person name="Chen Y."/>
            <person name="Dougan E. K."/>
            <person name="Chan C."/>
            <person name="Rhodes N."/>
            <person name="Thang M."/>
        </authorList>
    </citation>
    <scope>NUCLEOTIDE SEQUENCE</scope>
</reference>
<sequence>MEAKVYWIDVSLKKIQRANVDGSCVEDVVSDLPSPSALALQPGAKCQLLWSDLQLRRVLRRSAEPGEEEVEVLVEGLTAPTGSSLTLDGPRILWPDLSLKQICVAEPGGEAKALVKNLQSPNSVAVGDGQVYWGDFGTRKIHKLSTSGGSNEVIAPYGKNSTSLVVDTARGKLYWTNFGTNAIYRANLDGRDMQPLITDLESPSALALASKAGKLYWLERPRGKLRRASVEGSQVEDVLSNLPDPWALAVLDVGEAQVVPIEKYSWTDEGEVLKVYISESSNPAAVAAAGSAGCLLSVDFQPRGFTLTVRSDGPQFQLRILGLLQEVLPEKCKVRLSVGKRITLSLAKKDPKTAWSALCHRS</sequence>
<dbReference type="EMBL" id="CAMXCT030006534">
    <property type="protein sequence ID" value="CAL4802819.1"/>
    <property type="molecule type" value="Genomic_DNA"/>
</dbReference>
<dbReference type="PANTHER" id="PTHR46513">
    <property type="entry name" value="VITELLOGENIN RECEPTOR-LIKE PROTEIN-RELATED-RELATED"/>
    <property type="match status" value="1"/>
</dbReference>
<dbReference type="EMBL" id="CAMXCT020006534">
    <property type="protein sequence ID" value="CAL1168882.1"/>
    <property type="molecule type" value="Genomic_DNA"/>
</dbReference>
<evidence type="ECO:0000313" key="4">
    <source>
        <dbReference type="Proteomes" id="UP001152797"/>
    </source>
</evidence>
<accession>A0A9P1GLH7</accession>
<name>A0A9P1GLH7_9DINO</name>
<evidence type="ECO:0000259" key="1">
    <source>
        <dbReference type="PROSITE" id="PS51203"/>
    </source>
</evidence>
<dbReference type="AlphaFoldDB" id="A0A9P1GLH7"/>
<evidence type="ECO:0000313" key="3">
    <source>
        <dbReference type="EMBL" id="CAL1168882.1"/>
    </source>
</evidence>
<dbReference type="InterPro" id="IPR008978">
    <property type="entry name" value="HSP20-like_chaperone"/>
</dbReference>
<dbReference type="InterPro" id="IPR050778">
    <property type="entry name" value="Cueball_EGF_LRP_Nidogen"/>
</dbReference>
<dbReference type="Pfam" id="PF04969">
    <property type="entry name" value="CS"/>
    <property type="match status" value="1"/>
</dbReference>
<keyword evidence="4" id="KW-1185">Reference proteome</keyword>
<dbReference type="SMART" id="SM00135">
    <property type="entry name" value="LY"/>
    <property type="match status" value="3"/>
</dbReference>
<dbReference type="Gene3D" id="2.60.40.790">
    <property type="match status" value="1"/>
</dbReference>
<dbReference type="PROSITE" id="PS51203">
    <property type="entry name" value="CS"/>
    <property type="match status" value="1"/>
</dbReference>
<protein>
    <recommendedName>
        <fullName evidence="1">CS domain-containing protein</fullName>
    </recommendedName>
</protein>